<keyword evidence="5" id="KW-1185">Reference proteome</keyword>
<dbReference type="PANTHER" id="PTHR16193:SF0">
    <property type="entry name" value="TETRATRICOPEPTIDE REPEAT PROTEIN 27"/>
    <property type="match status" value="1"/>
</dbReference>
<dbReference type="AlphaFoldDB" id="A0A7D9GXD8"/>
<dbReference type="InterPro" id="IPR044244">
    <property type="entry name" value="TTC27/Emw1"/>
</dbReference>
<accession>A0A7D9GXD8</accession>
<evidence type="ECO:0000256" key="3">
    <source>
        <dbReference type="PROSITE-ProRule" id="PRU00339"/>
    </source>
</evidence>
<reference evidence="4 5" key="1">
    <citation type="submission" date="2019-07" db="EMBL/GenBank/DDBJ databases">
        <authorList>
            <person name="Friedrich A."/>
            <person name="Schacherer J."/>
        </authorList>
    </citation>
    <scope>NUCLEOTIDE SEQUENCE [LARGE SCALE GENOMIC DNA]</scope>
</reference>
<dbReference type="InterPro" id="IPR019734">
    <property type="entry name" value="TPR_rpt"/>
</dbReference>
<keyword evidence="1" id="KW-0677">Repeat</keyword>
<dbReference type="Gene3D" id="1.25.40.10">
    <property type="entry name" value="Tetratricopeptide repeat domain"/>
    <property type="match status" value="1"/>
</dbReference>
<dbReference type="PROSITE" id="PS50005">
    <property type="entry name" value="TPR"/>
    <property type="match status" value="1"/>
</dbReference>
<evidence type="ECO:0000256" key="2">
    <source>
        <dbReference type="ARBA" id="ARBA00022803"/>
    </source>
</evidence>
<proteinExistence type="predicted"/>
<dbReference type="EMBL" id="CABFWN010000001">
    <property type="protein sequence ID" value="VUG16180.1"/>
    <property type="molecule type" value="Genomic_DNA"/>
</dbReference>
<evidence type="ECO:0000313" key="5">
    <source>
        <dbReference type="Proteomes" id="UP000478008"/>
    </source>
</evidence>
<dbReference type="PANTHER" id="PTHR16193">
    <property type="entry name" value="TETRATRICOPEPTIDE REPEAT PROTEIN 27"/>
    <property type="match status" value="1"/>
</dbReference>
<organism evidence="4 5">
    <name type="scientific">Dekkera bruxellensis</name>
    <name type="common">Brettanomyces custersii</name>
    <dbReference type="NCBI Taxonomy" id="5007"/>
    <lineage>
        <taxon>Eukaryota</taxon>
        <taxon>Fungi</taxon>
        <taxon>Dikarya</taxon>
        <taxon>Ascomycota</taxon>
        <taxon>Saccharomycotina</taxon>
        <taxon>Pichiomycetes</taxon>
        <taxon>Pichiales</taxon>
        <taxon>Pichiaceae</taxon>
        <taxon>Brettanomyces</taxon>
    </lineage>
</organism>
<protein>
    <submittedName>
        <fullName evidence="4">DEBR0S1_09802g1_1</fullName>
    </submittedName>
</protein>
<name>A0A7D9GXD8_DEKBR</name>
<sequence>MDSNALINIHRCLILLDTKVSVLQCDSEETKLDELTTRLINGQYAKVIESDVFANQVFQNQKIQNLVTKFISNERCDQADLYTLITGITQLIISNISDINLDASIQQTYCLSLAVLFLQIFVQLNFTGPTLPLLSLKDKLGFIGTLSSKITSDEKYAAQFQRNMLKLLSIEGQQPYNLVDSPLFLALACNILETLQGVQVSLLSPEAAQMNSEEFVQLSCSTSNIISSDCILLASISWWRERALQILQSLYSDYSASLTVICYSLLSKERILPIIDGIGASSIGQALLLTRQLELAKCSLAGNSELKTMESLSRAGDISGIELVLTGCKAKRTKYQHKSIAALTVLAKSKESLLRLQTNDSNLSPQDVKLNDDTFLEKPVFDELGDDEIFKQKGETLKYDDLNDIKRIKIDYTDFSDESSVDFSRKLLPTAKHKADIPNDLNALDPNAQPALAGLDYAQLLSRMEAIKKNTPKGNALVDEELIALVQRVLFSPECSVNWLLFSRALWYRSLLEASKRATVERGVLQLYSLVEELGITSDKTARLFPKSDDDVCFPQEFLNTSIDSRKVLANSIRLRYVYVISAMPKWEMDLQLAHKLTELRLFKSALEIYERLRQWPDAAVCYETTGDKVNARSVIEKAVAEDPDNARAWCILGDVTTNPQYWEKSWELGHYADAKSSLAKYYYKPPKDSGIERDVKKAIDNMYDCLCSNPINFDNWYFYGCMGLEVSNYELASEAFHRALNIDDSSPYAWSNLASALIKLEKFPEAFQALSKAINAGDATKKSWRIWENFLTIAIKLGKWSDVLRASIILLNSDKTSLGSSKLDIPVMEKLIGVLTRDPYDPESLTFFQNSCIDFVCNKVPSVVNNDVRCWKDIAKVNQWRRKPWLVLDNYEKAYRASVNSPKLTLEEDSWNVAVDTCADLIKAYQDLGELPGRFGADDLVCKNWKFKAKSSIRSLISKGKRMWEYTDGYERLQKMKREL</sequence>
<evidence type="ECO:0000256" key="1">
    <source>
        <dbReference type="ARBA" id="ARBA00022737"/>
    </source>
</evidence>
<dbReference type="SUPFAM" id="SSF48452">
    <property type="entry name" value="TPR-like"/>
    <property type="match status" value="1"/>
</dbReference>
<evidence type="ECO:0000313" key="4">
    <source>
        <dbReference type="EMBL" id="VUG16180.1"/>
    </source>
</evidence>
<dbReference type="InterPro" id="IPR011990">
    <property type="entry name" value="TPR-like_helical_dom_sf"/>
</dbReference>
<gene>
    <name evidence="4" type="primary">EMW1</name>
    <name evidence="4" type="ORF">DEBR0S1_09802G</name>
</gene>
<keyword evidence="2 3" id="KW-0802">TPR repeat</keyword>
<feature type="repeat" description="TPR" evidence="3">
    <location>
        <begin position="714"/>
        <end position="747"/>
    </location>
</feature>
<dbReference type="Proteomes" id="UP000478008">
    <property type="component" value="Unassembled WGS sequence"/>
</dbReference>